<accession>A0A9D4V400</accession>
<proteinExistence type="predicted"/>
<dbReference type="InterPro" id="IPR040632">
    <property type="entry name" value="Sulfotransfer_4"/>
</dbReference>
<keyword evidence="1" id="KW-0150">Chloroplast</keyword>
<evidence type="ECO:0000313" key="3">
    <source>
        <dbReference type="Proteomes" id="UP000886520"/>
    </source>
</evidence>
<comment type="caution">
    <text evidence="2">The sequence shown here is derived from an EMBL/GenBank/DDBJ whole genome shotgun (WGS) entry which is preliminary data.</text>
</comment>
<organism evidence="2 3">
    <name type="scientific">Adiantum capillus-veneris</name>
    <name type="common">Maidenhair fern</name>
    <dbReference type="NCBI Taxonomy" id="13818"/>
    <lineage>
        <taxon>Eukaryota</taxon>
        <taxon>Viridiplantae</taxon>
        <taxon>Streptophyta</taxon>
        <taxon>Embryophyta</taxon>
        <taxon>Tracheophyta</taxon>
        <taxon>Polypodiopsida</taxon>
        <taxon>Polypodiidae</taxon>
        <taxon>Polypodiales</taxon>
        <taxon>Pteridineae</taxon>
        <taxon>Pteridaceae</taxon>
        <taxon>Vittarioideae</taxon>
        <taxon>Adiantum</taxon>
    </lineage>
</organism>
<evidence type="ECO:0000313" key="2">
    <source>
        <dbReference type="EMBL" id="KAI5079350.1"/>
    </source>
</evidence>
<dbReference type="AlphaFoldDB" id="A0A9D4V400"/>
<dbReference type="Pfam" id="PF17784">
    <property type="entry name" value="Sulfotransfer_4"/>
    <property type="match status" value="1"/>
</dbReference>
<dbReference type="EMBL" id="JABFUD020000005">
    <property type="protein sequence ID" value="KAI5079350.1"/>
    <property type="molecule type" value="Genomic_DNA"/>
</dbReference>
<keyword evidence="1" id="KW-0934">Plastid</keyword>
<name>A0A9D4V400_ADICA</name>
<dbReference type="Proteomes" id="UP000886520">
    <property type="component" value="Chromosome 5"/>
</dbReference>
<evidence type="ECO:0000256" key="1">
    <source>
        <dbReference type="ARBA" id="ARBA00022528"/>
    </source>
</evidence>
<evidence type="ECO:0008006" key="4">
    <source>
        <dbReference type="Google" id="ProtNLM"/>
    </source>
</evidence>
<sequence length="114" mass="12809">MMQVWLRASAFLLRSALLARKVCTFAGAWLTYLCLVRPAYLKRKPSTHGDIDMLNKKKLQPTNASLFLKAFTTGNIDMLNKKKLQVILCGFPKTGTVSLMKDLEILGFPCFHGC</sequence>
<dbReference type="OrthoDB" id="408152at2759"/>
<protein>
    <recommendedName>
        <fullName evidence="4">Sulfotransferase</fullName>
    </recommendedName>
</protein>
<gene>
    <name evidence="2" type="ORF">GOP47_0004829</name>
</gene>
<dbReference type="InterPro" id="IPR027417">
    <property type="entry name" value="P-loop_NTPase"/>
</dbReference>
<keyword evidence="3" id="KW-1185">Reference proteome</keyword>
<dbReference type="Gene3D" id="3.40.50.300">
    <property type="entry name" value="P-loop containing nucleotide triphosphate hydrolases"/>
    <property type="match status" value="1"/>
</dbReference>
<reference evidence="2 3" key="1">
    <citation type="submission" date="2021-01" db="EMBL/GenBank/DDBJ databases">
        <title>Adiantum capillus-veneris genome.</title>
        <authorList>
            <person name="Fang Y."/>
            <person name="Liao Q."/>
        </authorList>
    </citation>
    <scope>NUCLEOTIDE SEQUENCE [LARGE SCALE GENOMIC DNA]</scope>
    <source>
        <strain evidence="2">H3</strain>
        <tissue evidence="2">Leaf</tissue>
    </source>
</reference>